<dbReference type="RefSeq" id="WP_377506733.1">
    <property type="nucleotide sequence ID" value="NZ_JBHSQS010000003.1"/>
</dbReference>
<dbReference type="InterPro" id="IPR036388">
    <property type="entry name" value="WH-like_DNA-bd_sf"/>
</dbReference>
<sequence>MFALDDALLGWLISSAGTEMFRRLRGDRVNATMRKVVAEAVDATIDEVAQRGHQLGPDVADELRRALLSRRDGIGSAQVGDRLELETTLLRWVDSSAMTQLAERGDPTTPELVAECLARNIIVRIHANARGGGALAPLSDWLWRGEAVEILGRIEYKVDRMQVANYSGSHLPGETPDFTGRERAVEELSGRLEAHDPSGTVVSISSVTGMAGVGKTALALHVAHRFTARFPDGQFFIDLYGFTPGLPPVTPLVALEQLLGQAGVPSHSIPPDLERRQARWRTHMAGRAALVVLDNALNAAQVAPLLPMSPGSLVIITSRSRSAGPPGARPLWLDVLTPPESATLLRRLAGAERCADATQVATVTELLGHLPLAITVVAGRMNADPTLDLVDVLADLTDTNRRLGESSAEYAGMRGSFEVSVDRLDAPTIHAFQLVGVHPGPSIGPGQLAALLDRPLSEAARVLRDLGDRNLVKPLTKFGGRRYYEQHDLLRDYARDQAREALSPEFRRTAVARLTRWYLDALDTVVRHWYAAVPAGTDDGSGRLQLDGPADARGWLAAEQDNLIALTAVADDSNAAMLGTAAARRLYLLDHHVSANRLAQRSMETFQALGDRGGAARAQRILGDVARATGDFPVAMKHSSGAVKVSREVGDHLGEALALQSLGDVLRLRGSFVESRQQFERSVEICREVHERRAEAHALRGLGDAFVAVGDYSTAAQHYTVGAEIFVDIGERLGANHILRGLGDVAAGQGDLVLAAERYREAFVTYQELADRYAESRALRDMGDLVLLLGQRAVAGQHHARALSICQDIGDRLGEAHALRGLGDVAAAEDRPDDAERHYVASSALCERLGDLVGLAQACWGGGQIALARQRPDLARPLWVRALANLEQTGHPLTERVRDGLRDLPSPDPR</sequence>
<gene>
    <name evidence="1" type="ORF">ACFQGL_06290</name>
</gene>
<dbReference type="PANTHER" id="PTHR47691:SF3">
    <property type="entry name" value="HTH-TYPE TRANSCRIPTIONAL REGULATOR RV0890C-RELATED"/>
    <property type="match status" value="1"/>
</dbReference>
<accession>A0ABW1H020</accession>
<dbReference type="Gene3D" id="3.40.50.300">
    <property type="entry name" value="P-loop containing nucleotide triphosphate hydrolases"/>
    <property type="match status" value="1"/>
</dbReference>
<name>A0ABW1H020_9ACTN</name>
<protein>
    <submittedName>
        <fullName evidence="1">Tetratricopeptide repeat protein</fullName>
    </submittedName>
</protein>
<proteinExistence type="predicted"/>
<dbReference type="SUPFAM" id="SSF48452">
    <property type="entry name" value="TPR-like"/>
    <property type="match status" value="3"/>
</dbReference>
<dbReference type="Gene3D" id="1.25.40.10">
    <property type="entry name" value="Tetratricopeptide repeat domain"/>
    <property type="match status" value="2"/>
</dbReference>
<dbReference type="Pfam" id="PF13424">
    <property type="entry name" value="TPR_12"/>
    <property type="match status" value="1"/>
</dbReference>
<dbReference type="Proteomes" id="UP001596226">
    <property type="component" value="Unassembled WGS sequence"/>
</dbReference>
<keyword evidence="2" id="KW-1185">Reference proteome</keyword>
<dbReference type="InterPro" id="IPR027417">
    <property type="entry name" value="P-loop_NTPase"/>
</dbReference>
<dbReference type="Gene3D" id="1.10.10.10">
    <property type="entry name" value="Winged helix-like DNA-binding domain superfamily/Winged helix DNA-binding domain"/>
    <property type="match status" value="1"/>
</dbReference>
<dbReference type="PANTHER" id="PTHR47691">
    <property type="entry name" value="REGULATOR-RELATED"/>
    <property type="match status" value="1"/>
</dbReference>
<dbReference type="PRINTS" id="PR00364">
    <property type="entry name" value="DISEASERSIST"/>
</dbReference>
<comment type="caution">
    <text evidence="1">The sequence shown here is derived from an EMBL/GenBank/DDBJ whole genome shotgun (WGS) entry which is preliminary data.</text>
</comment>
<reference evidence="2" key="1">
    <citation type="journal article" date="2019" name="Int. J. Syst. Evol. Microbiol.">
        <title>The Global Catalogue of Microorganisms (GCM) 10K type strain sequencing project: providing services to taxonomists for standard genome sequencing and annotation.</title>
        <authorList>
            <consortium name="The Broad Institute Genomics Platform"/>
            <consortium name="The Broad Institute Genome Sequencing Center for Infectious Disease"/>
            <person name="Wu L."/>
            <person name="Ma J."/>
        </authorList>
    </citation>
    <scope>NUCLEOTIDE SEQUENCE [LARGE SCALE GENOMIC DNA]</scope>
    <source>
        <strain evidence="2">CGMCC 4.7144</strain>
    </source>
</reference>
<evidence type="ECO:0000313" key="1">
    <source>
        <dbReference type="EMBL" id="MFC5922949.1"/>
    </source>
</evidence>
<organism evidence="1 2">
    <name type="scientific">Micromonospora vulcania</name>
    <dbReference type="NCBI Taxonomy" id="1441873"/>
    <lineage>
        <taxon>Bacteria</taxon>
        <taxon>Bacillati</taxon>
        <taxon>Actinomycetota</taxon>
        <taxon>Actinomycetes</taxon>
        <taxon>Micromonosporales</taxon>
        <taxon>Micromonosporaceae</taxon>
        <taxon>Micromonospora</taxon>
    </lineage>
</organism>
<evidence type="ECO:0000313" key="2">
    <source>
        <dbReference type="Proteomes" id="UP001596226"/>
    </source>
</evidence>
<dbReference type="EMBL" id="JBHSQS010000003">
    <property type="protein sequence ID" value="MFC5922949.1"/>
    <property type="molecule type" value="Genomic_DNA"/>
</dbReference>
<dbReference type="InterPro" id="IPR011990">
    <property type="entry name" value="TPR-like_helical_dom_sf"/>
</dbReference>
<dbReference type="SUPFAM" id="SSF52540">
    <property type="entry name" value="P-loop containing nucleoside triphosphate hydrolases"/>
    <property type="match status" value="1"/>
</dbReference>